<name>A0A820G016_9BILA</name>
<evidence type="ECO:0000313" key="1">
    <source>
        <dbReference type="EMBL" id="CAF4270592.1"/>
    </source>
</evidence>
<dbReference type="EMBL" id="CAJOAX010037775">
    <property type="protein sequence ID" value="CAF4270592.1"/>
    <property type="molecule type" value="Genomic_DNA"/>
</dbReference>
<dbReference type="Proteomes" id="UP000663823">
    <property type="component" value="Unassembled WGS sequence"/>
</dbReference>
<protein>
    <submittedName>
        <fullName evidence="1">Uncharacterized protein</fullName>
    </submittedName>
</protein>
<feature type="non-terminal residue" evidence="1">
    <location>
        <position position="1"/>
    </location>
</feature>
<evidence type="ECO:0000313" key="2">
    <source>
        <dbReference type="Proteomes" id="UP000663823"/>
    </source>
</evidence>
<sequence length="84" mass="9508">VKSEFTKPPYFHSSTSVPGDFAQTEFSMSDAGVSFSEQKKCEIINSTREFRRSFDTIKQRTIRICSLGKTLIDVSLLKNLIISL</sequence>
<gene>
    <name evidence="1" type="ORF">OTI717_LOCUS41091</name>
</gene>
<organism evidence="1 2">
    <name type="scientific">Rotaria sordida</name>
    <dbReference type="NCBI Taxonomy" id="392033"/>
    <lineage>
        <taxon>Eukaryota</taxon>
        <taxon>Metazoa</taxon>
        <taxon>Spiralia</taxon>
        <taxon>Gnathifera</taxon>
        <taxon>Rotifera</taxon>
        <taxon>Eurotatoria</taxon>
        <taxon>Bdelloidea</taxon>
        <taxon>Philodinida</taxon>
        <taxon>Philodinidae</taxon>
        <taxon>Rotaria</taxon>
    </lineage>
</organism>
<comment type="caution">
    <text evidence="1">The sequence shown here is derived from an EMBL/GenBank/DDBJ whole genome shotgun (WGS) entry which is preliminary data.</text>
</comment>
<reference evidence="1" key="1">
    <citation type="submission" date="2021-02" db="EMBL/GenBank/DDBJ databases">
        <authorList>
            <person name="Nowell W R."/>
        </authorList>
    </citation>
    <scope>NUCLEOTIDE SEQUENCE</scope>
</reference>
<dbReference type="AlphaFoldDB" id="A0A820G016"/>
<proteinExistence type="predicted"/>
<accession>A0A820G016</accession>